<evidence type="ECO:0008006" key="4">
    <source>
        <dbReference type="Google" id="ProtNLM"/>
    </source>
</evidence>
<keyword evidence="1" id="KW-0472">Membrane</keyword>
<dbReference type="EMBL" id="DMZY01000020">
    <property type="protein sequence ID" value="HAV91673.1"/>
    <property type="molecule type" value="Genomic_DNA"/>
</dbReference>
<evidence type="ECO:0000313" key="2">
    <source>
        <dbReference type="EMBL" id="HAV91673.1"/>
    </source>
</evidence>
<sequence>MGGLSFFSFILSVLSFIALFVMKIAMNVDMTGNPLLIISVFLFMISLQMLMLGLISEIQVRIYFETVKKDIYKIRDSINVDKG</sequence>
<protein>
    <recommendedName>
        <fullName evidence="4">Glycosyltransferase</fullName>
    </recommendedName>
</protein>
<comment type="caution">
    <text evidence="2">The sequence shown here is derived from an EMBL/GenBank/DDBJ whole genome shotgun (WGS) entry which is preliminary data.</text>
</comment>
<reference evidence="2 3" key="1">
    <citation type="journal article" date="2018" name="Nat. Biotechnol.">
        <title>A standardized bacterial taxonomy based on genome phylogeny substantially revises the tree of life.</title>
        <authorList>
            <person name="Parks D.H."/>
            <person name="Chuvochina M."/>
            <person name="Waite D.W."/>
            <person name="Rinke C."/>
            <person name="Skarshewski A."/>
            <person name="Chaumeil P.A."/>
            <person name="Hugenholtz P."/>
        </authorList>
    </citation>
    <scope>NUCLEOTIDE SEQUENCE [LARGE SCALE GENOMIC DNA]</scope>
    <source>
        <strain evidence="2">UBA9956</strain>
    </source>
</reference>
<keyword evidence="1" id="KW-1133">Transmembrane helix</keyword>
<gene>
    <name evidence="2" type="ORF">DCW38_00605</name>
</gene>
<proteinExistence type="predicted"/>
<dbReference type="Proteomes" id="UP000264062">
    <property type="component" value="Unassembled WGS sequence"/>
</dbReference>
<name>A0A350H807_UNCW3</name>
<organism evidence="2 3">
    <name type="scientific">candidate division WOR-3 bacterium</name>
    <dbReference type="NCBI Taxonomy" id="2052148"/>
    <lineage>
        <taxon>Bacteria</taxon>
        <taxon>Bacteria division WOR-3</taxon>
    </lineage>
</organism>
<evidence type="ECO:0000256" key="1">
    <source>
        <dbReference type="SAM" id="Phobius"/>
    </source>
</evidence>
<feature type="transmembrane region" description="Helical" evidence="1">
    <location>
        <begin position="35"/>
        <end position="55"/>
    </location>
</feature>
<keyword evidence="1" id="KW-0812">Transmembrane</keyword>
<feature type="transmembrane region" description="Helical" evidence="1">
    <location>
        <begin position="6"/>
        <end position="26"/>
    </location>
</feature>
<evidence type="ECO:0000313" key="3">
    <source>
        <dbReference type="Proteomes" id="UP000264062"/>
    </source>
</evidence>
<accession>A0A350H807</accession>
<dbReference type="AlphaFoldDB" id="A0A350H807"/>